<reference evidence="4" key="1">
    <citation type="submission" date="2021-01" db="EMBL/GenBank/DDBJ databases">
        <authorList>
            <person name="Corre E."/>
            <person name="Pelletier E."/>
            <person name="Niang G."/>
            <person name="Scheremetjew M."/>
            <person name="Finn R."/>
            <person name="Kale V."/>
            <person name="Holt S."/>
            <person name="Cochrane G."/>
            <person name="Meng A."/>
            <person name="Brown T."/>
            <person name="Cohen L."/>
        </authorList>
    </citation>
    <scope>NUCLEOTIDE SEQUENCE</scope>
    <source>
        <strain evidence="4">CCCM811</strain>
    </source>
</reference>
<dbReference type="Gene3D" id="3.40.140.10">
    <property type="entry name" value="Cytidine Deaminase, domain 2"/>
    <property type="match status" value="1"/>
</dbReference>
<organism evidence="4">
    <name type="scientific">Lotharella globosa</name>
    <dbReference type="NCBI Taxonomy" id="91324"/>
    <lineage>
        <taxon>Eukaryota</taxon>
        <taxon>Sar</taxon>
        <taxon>Rhizaria</taxon>
        <taxon>Cercozoa</taxon>
        <taxon>Chlorarachniophyceae</taxon>
        <taxon>Lotharella</taxon>
    </lineage>
</organism>
<gene>
    <name evidence="4" type="ORF">LGLO00237_LOCUS29320</name>
</gene>
<evidence type="ECO:0000259" key="3">
    <source>
        <dbReference type="PROSITE" id="PS51747"/>
    </source>
</evidence>
<name>A0A7S3ZAY2_9EUKA</name>
<feature type="domain" description="CMP/dCMP-type deaminase" evidence="3">
    <location>
        <begin position="3"/>
        <end position="137"/>
    </location>
</feature>
<keyword evidence="1" id="KW-0479">Metal-binding</keyword>
<dbReference type="GO" id="GO:0016787">
    <property type="term" value="F:hydrolase activity"/>
    <property type="evidence" value="ECO:0007669"/>
    <property type="project" value="InterPro"/>
</dbReference>
<protein>
    <recommendedName>
        <fullName evidence="3">CMP/dCMP-type deaminase domain-containing protein</fullName>
    </recommendedName>
</protein>
<accession>A0A7S3ZAY2</accession>
<dbReference type="SUPFAM" id="SSF53927">
    <property type="entry name" value="Cytidine deaminase-like"/>
    <property type="match status" value="1"/>
</dbReference>
<dbReference type="InterPro" id="IPR016193">
    <property type="entry name" value="Cytidine_deaminase-like"/>
</dbReference>
<evidence type="ECO:0000256" key="2">
    <source>
        <dbReference type="ARBA" id="ARBA00022833"/>
    </source>
</evidence>
<dbReference type="PROSITE" id="PS51747">
    <property type="entry name" value="CYT_DCMP_DEAMINASES_2"/>
    <property type="match status" value="1"/>
</dbReference>
<dbReference type="GO" id="GO:0008270">
    <property type="term" value="F:zinc ion binding"/>
    <property type="evidence" value="ECO:0007669"/>
    <property type="project" value="InterPro"/>
</dbReference>
<dbReference type="AlphaFoldDB" id="A0A7S3ZAY2"/>
<dbReference type="EMBL" id="HBIV01041635">
    <property type="protein sequence ID" value="CAE0677539.1"/>
    <property type="molecule type" value="Transcribed_RNA"/>
</dbReference>
<keyword evidence="2" id="KW-0862">Zinc</keyword>
<proteinExistence type="predicted"/>
<sequence>MPSSKQQFMLMACEEASKSMLREKHGCVIVRGGEVVSRGHNKHVVQFTKGLVSCHAERDAILRCRKKGHLRDADLYVVRWGKNVPGNPEIMYSAPCAACVALIRACMKKYGLRNAYYSVDSKVRVQIAAEGNNSYKH</sequence>
<dbReference type="Pfam" id="PF00383">
    <property type="entry name" value="dCMP_cyt_deam_1"/>
    <property type="match status" value="1"/>
</dbReference>
<dbReference type="InterPro" id="IPR016192">
    <property type="entry name" value="APOBEC/CMP_deaminase_Zn-bd"/>
</dbReference>
<evidence type="ECO:0000313" key="4">
    <source>
        <dbReference type="EMBL" id="CAE0677539.1"/>
    </source>
</evidence>
<evidence type="ECO:0000256" key="1">
    <source>
        <dbReference type="ARBA" id="ARBA00022723"/>
    </source>
</evidence>
<dbReference type="PROSITE" id="PS00903">
    <property type="entry name" value="CYT_DCMP_DEAMINASES_1"/>
    <property type="match status" value="1"/>
</dbReference>
<dbReference type="InterPro" id="IPR002125">
    <property type="entry name" value="CMP_dCMP_dom"/>
</dbReference>